<dbReference type="PROSITE" id="PS00041">
    <property type="entry name" value="HTH_ARAC_FAMILY_1"/>
    <property type="match status" value="1"/>
</dbReference>
<feature type="coiled-coil region" evidence="9">
    <location>
        <begin position="116"/>
        <end position="150"/>
    </location>
</feature>
<evidence type="ECO:0000256" key="9">
    <source>
        <dbReference type="SAM" id="Coils"/>
    </source>
</evidence>
<feature type="domain" description="HTH araC/xylS-type" evidence="10">
    <location>
        <begin position="432"/>
        <end position="530"/>
    </location>
</feature>
<comment type="subcellular location">
    <subcellularLocation>
        <location evidence="1">Cytoplasm</location>
    </subcellularLocation>
</comment>
<dbReference type="Pfam" id="PF12833">
    <property type="entry name" value="HTH_18"/>
    <property type="match status" value="1"/>
</dbReference>
<dbReference type="SUPFAM" id="SSF52172">
    <property type="entry name" value="CheY-like"/>
    <property type="match status" value="1"/>
</dbReference>
<reference evidence="12 13" key="1">
    <citation type="submission" date="2021-03" db="EMBL/GenBank/DDBJ databases">
        <title>Genomic Encyclopedia of Type Strains, Phase IV (KMG-IV): sequencing the most valuable type-strain genomes for metagenomic binning, comparative biology and taxonomic classification.</title>
        <authorList>
            <person name="Goeker M."/>
        </authorList>
    </citation>
    <scope>NUCLEOTIDE SEQUENCE [LARGE SCALE GENOMIC DNA]</scope>
    <source>
        <strain evidence="12 13">DSM 14349</strain>
    </source>
</reference>
<evidence type="ECO:0000256" key="8">
    <source>
        <dbReference type="PROSITE-ProRule" id="PRU00169"/>
    </source>
</evidence>
<evidence type="ECO:0000256" key="4">
    <source>
        <dbReference type="ARBA" id="ARBA00023012"/>
    </source>
</evidence>
<dbReference type="SMART" id="SM00448">
    <property type="entry name" value="REC"/>
    <property type="match status" value="1"/>
</dbReference>
<name>A0ABS4FV45_9BACL</name>
<dbReference type="Proteomes" id="UP001519272">
    <property type="component" value="Unassembled WGS sequence"/>
</dbReference>
<keyword evidence="7" id="KW-0804">Transcription</keyword>
<keyword evidence="3 8" id="KW-0597">Phosphoprotein</keyword>
<feature type="domain" description="Response regulatory" evidence="11">
    <location>
        <begin position="3"/>
        <end position="120"/>
    </location>
</feature>
<evidence type="ECO:0000259" key="10">
    <source>
        <dbReference type="PROSITE" id="PS01124"/>
    </source>
</evidence>
<evidence type="ECO:0000313" key="12">
    <source>
        <dbReference type="EMBL" id="MBP1906452.1"/>
    </source>
</evidence>
<protein>
    <submittedName>
        <fullName evidence="12">Two-component system response regulator YesN</fullName>
    </submittedName>
</protein>
<sequence>MINLMLVDDEERARTGIRDLIDWKEHNIEIVAEARDGLEALELLEKLHVDIILTDIRMPELDGLRLIEIVAQKYPSIKTVIMSGYGEFTYAQKALSLGASDYLLKPSRRQEILETIVHLTSQINEEQVQNQALENLKKSFRETLPLLKEQTLSRLVTTEAPPYQRLLETLNMNGITFPHVMYGVMIVKIDHFLALQQKYGTEDIELFKFAIKNMIAEMTTSLCPCAVFEYQDDIVVILNTEKWLDREQLAGYIETIQRNTERYLKFTVSIGIGSFNNQIEHVRLSFLEASKALDIGYYAGTAKVVDYMDAVEEESSMSSYPLAEEKAVLKAVRHGEFDSINATLHDFNQALNPEIASKDQVLKSSFALFFSLYHLCIENNVDVSQVFGQDLTELTSILARSSQEELIRALSDTALKVSKQLTTKKNSNKLFENVLNYIKQNYTKNISREDVAREVYITPGYVSLLFKQEMKTSFLDYLHKIRINSACEKLGDQSLRIGDVAHDVGYGDEKYFYQVFKKYMGMTPNQYRNNLN</sequence>
<keyword evidence="4" id="KW-0902">Two-component regulatory system</keyword>
<dbReference type="CDD" id="cd17536">
    <property type="entry name" value="REC_YesN-like"/>
    <property type="match status" value="1"/>
</dbReference>
<dbReference type="SUPFAM" id="SSF46689">
    <property type="entry name" value="Homeodomain-like"/>
    <property type="match status" value="2"/>
</dbReference>
<dbReference type="InterPro" id="IPR018062">
    <property type="entry name" value="HTH_AraC-typ_CS"/>
</dbReference>
<dbReference type="PANTHER" id="PTHR42713">
    <property type="entry name" value="HISTIDINE KINASE-RELATED"/>
    <property type="match status" value="1"/>
</dbReference>
<dbReference type="SMART" id="SM00342">
    <property type="entry name" value="HTH_ARAC"/>
    <property type="match status" value="1"/>
</dbReference>
<organism evidence="12 13">
    <name type="scientific">Paenibacillus turicensis</name>
    <dbReference type="NCBI Taxonomy" id="160487"/>
    <lineage>
        <taxon>Bacteria</taxon>
        <taxon>Bacillati</taxon>
        <taxon>Bacillota</taxon>
        <taxon>Bacilli</taxon>
        <taxon>Bacillales</taxon>
        <taxon>Paenibacillaceae</taxon>
        <taxon>Paenibacillus</taxon>
    </lineage>
</organism>
<evidence type="ECO:0000256" key="6">
    <source>
        <dbReference type="ARBA" id="ARBA00023125"/>
    </source>
</evidence>
<evidence type="ECO:0000256" key="1">
    <source>
        <dbReference type="ARBA" id="ARBA00004496"/>
    </source>
</evidence>
<dbReference type="PANTHER" id="PTHR42713:SF3">
    <property type="entry name" value="TRANSCRIPTIONAL REGULATORY PROTEIN HPTR"/>
    <property type="match status" value="1"/>
</dbReference>
<evidence type="ECO:0000259" key="11">
    <source>
        <dbReference type="PROSITE" id="PS50110"/>
    </source>
</evidence>
<dbReference type="Pfam" id="PF00072">
    <property type="entry name" value="Response_reg"/>
    <property type="match status" value="1"/>
</dbReference>
<accession>A0ABS4FV45</accession>
<keyword evidence="2" id="KW-0963">Cytoplasm</keyword>
<evidence type="ECO:0000313" key="13">
    <source>
        <dbReference type="Proteomes" id="UP001519272"/>
    </source>
</evidence>
<dbReference type="PROSITE" id="PS01124">
    <property type="entry name" value="HTH_ARAC_FAMILY_2"/>
    <property type="match status" value="1"/>
</dbReference>
<keyword evidence="13" id="KW-1185">Reference proteome</keyword>
<dbReference type="Pfam" id="PF17853">
    <property type="entry name" value="GGDEF_2"/>
    <property type="match status" value="1"/>
</dbReference>
<dbReference type="InterPro" id="IPR001789">
    <property type="entry name" value="Sig_transdc_resp-reg_receiver"/>
</dbReference>
<dbReference type="Gene3D" id="3.40.50.2300">
    <property type="match status" value="1"/>
</dbReference>
<dbReference type="Gene3D" id="1.10.10.60">
    <property type="entry name" value="Homeodomain-like"/>
    <property type="match status" value="2"/>
</dbReference>
<evidence type="ECO:0000256" key="3">
    <source>
        <dbReference type="ARBA" id="ARBA00022553"/>
    </source>
</evidence>
<comment type="caution">
    <text evidence="12">The sequence shown here is derived from an EMBL/GenBank/DDBJ whole genome shotgun (WGS) entry which is preliminary data.</text>
</comment>
<evidence type="ECO:0000256" key="7">
    <source>
        <dbReference type="ARBA" id="ARBA00023163"/>
    </source>
</evidence>
<keyword evidence="5" id="KW-0805">Transcription regulation</keyword>
<dbReference type="InterPro" id="IPR020449">
    <property type="entry name" value="Tscrpt_reg_AraC-type_HTH"/>
</dbReference>
<gene>
    <name evidence="12" type="ORF">J2Z32_003102</name>
</gene>
<dbReference type="PRINTS" id="PR00032">
    <property type="entry name" value="HTHARAC"/>
</dbReference>
<dbReference type="InterPro" id="IPR051552">
    <property type="entry name" value="HptR"/>
</dbReference>
<evidence type="ECO:0000256" key="2">
    <source>
        <dbReference type="ARBA" id="ARBA00022490"/>
    </source>
</evidence>
<dbReference type="InterPro" id="IPR009057">
    <property type="entry name" value="Homeodomain-like_sf"/>
</dbReference>
<proteinExistence type="predicted"/>
<dbReference type="InterPro" id="IPR018060">
    <property type="entry name" value="HTH_AraC"/>
</dbReference>
<dbReference type="EMBL" id="JAGGKG010000015">
    <property type="protein sequence ID" value="MBP1906452.1"/>
    <property type="molecule type" value="Genomic_DNA"/>
</dbReference>
<dbReference type="RefSeq" id="WP_210090050.1">
    <property type="nucleotide sequence ID" value="NZ_JAGGKG010000015.1"/>
</dbReference>
<keyword evidence="9" id="KW-0175">Coiled coil</keyword>
<keyword evidence="6" id="KW-0238">DNA-binding</keyword>
<feature type="modified residue" description="4-aspartylphosphate" evidence="8">
    <location>
        <position position="55"/>
    </location>
</feature>
<dbReference type="InterPro" id="IPR011006">
    <property type="entry name" value="CheY-like_superfamily"/>
</dbReference>
<dbReference type="PROSITE" id="PS50110">
    <property type="entry name" value="RESPONSE_REGULATORY"/>
    <property type="match status" value="1"/>
</dbReference>
<dbReference type="InterPro" id="IPR041522">
    <property type="entry name" value="CdaR_GGDEF"/>
</dbReference>
<evidence type="ECO:0000256" key="5">
    <source>
        <dbReference type="ARBA" id="ARBA00023015"/>
    </source>
</evidence>